<proteinExistence type="predicted"/>
<sequence length="123" mass="14227">MTTWRAQSGFGVWSVLFWLAFVGVVAWLGARVFPLYYEYWAISQVFQEQVQKGSLYESRGELRREVVDKLEFEDVDRLERSEIQVEKKPTGQYRVFAEYQVAVPLSSTIQVVFTFSPEATEGG</sequence>
<protein>
    <recommendedName>
        <fullName evidence="4">DUF4845 domain-containing protein</fullName>
    </recommendedName>
</protein>
<name>A0A0P9CXT6_9GAMM</name>
<evidence type="ECO:0000313" key="3">
    <source>
        <dbReference type="Proteomes" id="UP000183104"/>
    </source>
</evidence>
<dbReference type="EMBL" id="FMUN01000007">
    <property type="protein sequence ID" value="SCY55398.1"/>
    <property type="molecule type" value="Genomic_DNA"/>
</dbReference>
<accession>A0A0P9CXT6</accession>
<gene>
    <name evidence="2" type="ORF">SAMN05661077_2464</name>
</gene>
<dbReference type="STRING" id="381306.AN478_01025"/>
<evidence type="ECO:0008006" key="4">
    <source>
        <dbReference type="Google" id="ProtNLM"/>
    </source>
</evidence>
<organism evidence="2 3">
    <name type="scientific">Thiohalorhabdus denitrificans</name>
    <dbReference type="NCBI Taxonomy" id="381306"/>
    <lineage>
        <taxon>Bacteria</taxon>
        <taxon>Pseudomonadati</taxon>
        <taxon>Pseudomonadota</taxon>
        <taxon>Gammaproteobacteria</taxon>
        <taxon>Thiohalorhabdales</taxon>
        <taxon>Thiohalorhabdaceae</taxon>
        <taxon>Thiohalorhabdus</taxon>
    </lineage>
</organism>
<keyword evidence="3" id="KW-1185">Reference proteome</keyword>
<feature type="transmembrane region" description="Helical" evidence="1">
    <location>
        <begin position="12"/>
        <end position="30"/>
    </location>
</feature>
<dbReference type="Pfam" id="PF16137">
    <property type="entry name" value="DUF4845"/>
    <property type="match status" value="1"/>
</dbReference>
<reference evidence="3" key="1">
    <citation type="submission" date="2016-10" db="EMBL/GenBank/DDBJ databases">
        <authorList>
            <person name="Varghese N."/>
        </authorList>
    </citation>
    <scope>NUCLEOTIDE SEQUENCE [LARGE SCALE GENOMIC DNA]</scope>
    <source>
        <strain evidence="3">HL 19</strain>
    </source>
</reference>
<keyword evidence="1" id="KW-0472">Membrane</keyword>
<keyword evidence="1" id="KW-0812">Transmembrane</keyword>
<keyword evidence="1" id="KW-1133">Transmembrane helix</keyword>
<dbReference type="RefSeq" id="WP_054964762.1">
    <property type="nucleotide sequence ID" value="NZ_FMUN01000007.1"/>
</dbReference>
<dbReference type="AlphaFoldDB" id="A0A0P9CXT6"/>
<dbReference type="InterPro" id="IPR032314">
    <property type="entry name" value="DUF4845"/>
</dbReference>
<dbReference type="Proteomes" id="UP000183104">
    <property type="component" value="Unassembled WGS sequence"/>
</dbReference>
<evidence type="ECO:0000313" key="2">
    <source>
        <dbReference type="EMBL" id="SCY55398.1"/>
    </source>
</evidence>
<evidence type="ECO:0000256" key="1">
    <source>
        <dbReference type="SAM" id="Phobius"/>
    </source>
</evidence>